<evidence type="ECO:0000259" key="3">
    <source>
        <dbReference type="Pfam" id="PF06761"/>
    </source>
</evidence>
<dbReference type="InterPro" id="IPR053156">
    <property type="entry name" value="T6SS_TssM-like"/>
</dbReference>
<dbReference type="InterPro" id="IPR025743">
    <property type="entry name" value="TssM1_N"/>
</dbReference>
<dbReference type="InterPro" id="IPR017731">
    <property type="entry name" value="TssM1-like"/>
</dbReference>
<feature type="domain" description="Type VI secretion system component TssM1 N-terminal" evidence="4">
    <location>
        <begin position="202"/>
        <end position="460"/>
    </location>
</feature>
<dbReference type="InterPro" id="IPR027417">
    <property type="entry name" value="P-loop_NTPase"/>
</dbReference>
<evidence type="ECO:0000313" key="6">
    <source>
        <dbReference type="EMBL" id="AZQ10868.1"/>
    </source>
</evidence>
<dbReference type="PANTHER" id="PTHR36153">
    <property type="entry name" value="INNER MEMBRANE PROTEIN-RELATED"/>
    <property type="match status" value="1"/>
</dbReference>
<evidence type="ECO:0000259" key="5">
    <source>
        <dbReference type="Pfam" id="PF21070"/>
    </source>
</evidence>
<feature type="transmembrane region" description="Helical" evidence="1">
    <location>
        <begin position="453"/>
        <end position="472"/>
    </location>
</feature>
<protein>
    <recommendedName>
        <fullName evidence="8">Type VI secretion system membrane subunit TssM</fullName>
    </recommendedName>
</protein>
<proteinExistence type="predicted"/>
<evidence type="ECO:0000313" key="7">
    <source>
        <dbReference type="Proteomes" id="UP000278437"/>
    </source>
</evidence>
<dbReference type="RefSeq" id="WP_126167197.1">
    <property type="nucleotide sequence ID" value="NZ_CP020373.1"/>
</dbReference>
<keyword evidence="1" id="KW-0812">Transmembrane</keyword>
<evidence type="ECO:0000256" key="1">
    <source>
        <dbReference type="SAM" id="Phobius"/>
    </source>
</evidence>
<reference evidence="7" key="1">
    <citation type="submission" date="2017-03" db="EMBL/GenBank/DDBJ databases">
        <title>Full genome sequence of a non-lethal Shewanella isolate that potentiates virulence of Vibio parahaemolyticus causing acute hepatopancreatic necrosis disease (AHPND) in shrimp.</title>
        <authorList>
            <person name="Prachumwat A."/>
            <person name="Sritunyalucksana K."/>
        </authorList>
    </citation>
    <scope>NUCLEOTIDE SEQUENCE [LARGE SCALE GENOMIC DNA]</scope>
    <source>
        <strain evidence="7">TH2012</strain>
    </source>
</reference>
<sequence>MWSMVKSVFKRLQPELKAALPVLIVAIIVLVNVAIWWMGPWWEYQDDRPLESVSARLIASIMFTLMCFCIWGWRQWRRLKGMEAQQQKSKQLQEDPILALEERQERELDQVMKGLKDSLARSDYLYALPWYLVLGIENAGKTSLINRSGQKFVFSSVMRASGKKSDNPHSFDWWIGDDAVVIDPDGELLTQKNNGRDGQQDMERRLWLHFVQWLEKTRSRRPLNGVVLVLDLSALLVETVAERKAYAHLLRARLRELMETLSTRLPVYISLTKLDLLQGFEPFFRHMTKAQREEILGFTFSLDSVNNLDSWLNEFDQDWLAFIERINACLPKAMLNCRDKDERAQLYGFSRQLAGAHGLLREFFHDALASDSFSTSALVRGVYLTSVYQQGVPTNAYVDGAARRYGLADAINSAQRSENSTTYFTQSLFSRIIYPEAGLASDNFRVAKRKRRIMMLSVVACSIASAMLIGSWHRYYLKNSAQADAVLDKVNSFNAQIEKNSLDPAASNIIPPLNTIRAATLEFGFFREKPWLISDLGLYQGHAIGPKVEETYLNLLAYRYLPILQRQLAAELANAPKASEQKLALLRVYRMLIDKSGRRDAFVTDYFADTWQKAFPGNRELQDQLMQHLQYALQHTDLAKAQAEGNKEAIAVVQPFAWLVKQAQQELTQLPIEERVYRYLKRSSVSQLGEPLDLRLTIGPVNELVFEKRSAAEDSLQIPQMLTSNGFKTYLIPASDSVTELALIDSWVLGQSQNINFSEADKLALQNKIVAQYLADYNATWRKALNSFNVKAFDGIGDAVTVLDNIAVSHQPLKRILETLDANTELFPQLPEDEQAKAALLKSQDYRWAQVIDSNFHELNQFYGVNAAKADYFEEVMAAIVQLHDYMLDIQNSPDRGKTALEAAQKRINLSGSDPVYALQRIASGLPKPMDSMVAKLADESWKVVLKEAVRHLEIKWYDEVYSEYEQTLATRYPFDPKASKQASIADFERFFGPQGVMASFYDKQLKWFVEEHAAQLSALTNSDKGLIKPEVLSAFDDAQKIRAAYFNLKGNLDVQFSLEPLQMSPNKRRSVFNIDGQYVEYTHGPSRNIELVWPNTLRQGAESRLTLVPSEQNQSPRSLGSQGPWAFFKLLEGARITGSSSTSVDYRFAVDNGEVTYRIHTRDSINPFTTNLLSNYQLPKTLY</sequence>
<evidence type="ECO:0000259" key="4">
    <source>
        <dbReference type="Pfam" id="PF14331"/>
    </source>
</evidence>
<evidence type="ECO:0008006" key="8">
    <source>
        <dbReference type="Google" id="ProtNLM"/>
    </source>
</evidence>
<feature type="transmembrane region" description="Helical" evidence="1">
    <location>
        <begin position="53"/>
        <end position="73"/>
    </location>
</feature>
<dbReference type="InterPro" id="IPR009612">
    <property type="entry name" value="IcmF-rel"/>
</dbReference>
<dbReference type="EMBL" id="CP020373">
    <property type="protein sequence ID" value="AZQ10868.1"/>
    <property type="molecule type" value="Genomic_DNA"/>
</dbReference>
<dbReference type="NCBIfam" id="TIGR03348">
    <property type="entry name" value="VI_IcmF"/>
    <property type="match status" value="1"/>
</dbReference>
<dbReference type="Pfam" id="PF21070">
    <property type="entry name" value="IcmF_helical"/>
    <property type="match status" value="1"/>
</dbReference>
<feature type="transmembrane region" description="Helical" evidence="1">
    <location>
        <begin position="20"/>
        <end position="38"/>
    </location>
</feature>
<feature type="domain" description="Type VI secretion system component TssM1 helical" evidence="5">
    <location>
        <begin position="952"/>
        <end position="1046"/>
    </location>
</feature>
<dbReference type="Pfam" id="PF06761">
    <property type="entry name" value="IcmF-related"/>
    <property type="match status" value="1"/>
</dbReference>
<feature type="domain" description="IcmF-related" evidence="3">
    <location>
        <begin position="511"/>
        <end position="824"/>
    </location>
</feature>
<accession>A0ABM7DB70</accession>
<gene>
    <name evidence="6" type="ORF">STH12_01760</name>
</gene>
<dbReference type="Pfam" id="PF06744">
    <property type="entry name" value="IcmF_C"/>
    <property type="match status" value="1"/>
</dbReference>
<keyword evidence="7" id="KW-1185">Reference proteome</keyword>
<keyword evidence="1" id="KW-0472">Membrane</keyword>
<feature type="domain" description="Type VI secretion system IcmF C-terminal" evidence="2">
    <location>
        <begin position="1057"/>
        <end position="1162"/>
    </location>
</feature>
<dbReference type="PANTHER" id="PTHR36153:SF5">
    <property type="entry name" value="EXPORTED PROTEIN"/>
    <property type="match status" value="1"/>
</dbReference>
<dbReference type="InterPro" id="IPR010623">
    <property type="entry name" value="IcmF_C"/>
</dbReference>
<dbReference type="Proteomes" id="UP000278437">
    <property type="component" value="Chromosome"/>
</dbReference>
<organism evidence="6 7">
    <name type="scientific">Shewanella khirikhana</name>
    <dbReference type="NCBI Taxonomy" id="1965282"/>
    <lineage>
        <taxon>Bacteria</taxon>
        <taxon>Pseudomonadati</taxon>
        <taxon>Pseudomonadota</taxon>
        <taxon>Gammaproteobacteria</taxon>
        <taxon>Alteromonadales</taxon>
        <taxon>Shewanellaceae</taxon>
        <taxon>Shewanella</taxon>
    </lineage>
</organism>
<dbReference type="InterPro" id="IPR048677">
    <property type="entry name" value="TssM1_hel"/>
</dbReference>
<evidence type="ECO:0000259" key="2">
    <source>
        <dbReference type="Pfam" id="PF06744"/>
    </source>
</evidence>
<keyword evidence="1" id="KW-1133">Transmembrane helix</keyword>
<dbReference type="Pfam" id="PF14331">
    <property type="entry name" value="IcmF-related_N"/>
    <property type="match status" value="1"/>
</dbReference>
<dbReference type="SUPFAM" id="SSF52540">
    <property type="entry name" value="P-loop containing nucleoside triphosphate hydrolases"/>
    <property type="match status" value="1"/>
</dbReference>
<name>A0ABM7DB70_9GAMM</name>